<protein>
    <submittedName>
        <fullName evidence="7">AI-2E family transporter</fullName>
    </submittedName>
</protein>
<evidence type="ECO:0000256" key="4">
    <source>
        <dbReference type="ARBA" id="ARBA00022989"/>
    </source>
</evidence>
<name>A0A7C3IJF7_9SPIR</name>
<comment type="caution">
    <text evidence="7">The sequence shown here is derived from an EMBL/GenBank/DDBJ whole genome shotgun (WGS) entry which is preliminary data.</text>
</comment>
<dbReference type="InterPro" id="IPR002549">
    <property type="entry name" value="AI-2E-like"/>
</dbReference>
<feature type="transmembrane region" description="Helical" evidence="6">
    <location>
        <begin position="315"/>
        <end position="337"/>
    </location>
</feature>
<evidence type="ECO:0000256" key="2">
    <source>
        <dbReference type="ARBA" id="ARBA00009773"/>
    </source>
</evidence>
<evidence type="ECO:0000313" key="7">
    <source>
        <dbReference type="EMBL" id="HFH28865.1"/>
    </source>
</evidence>
<feature type="transmembrane region" description="Helical" evidence="6">
    <location>
        <begin position="72"/>
        <end position="93"/>
    </location>
</feature>
<feature type="transmembrane region" description="Helical" evidence="6">
    <location>
        <begin position="20"/>
        <end position="36"/>
    </location>
</feature>
<feature type="transmembrane region" description="Helical" evidence="6">
    <location>
        <begin position="215"/>
        <end position="239"/>
    </location>
</feature>
<comment type="similarity">
    <text evidence="2">Belongs to the autoinducer-2 exporter (AI-2E) (TC 2.A.86) family.</text>
</comment>
<gene>
    <name evidence="7" type="ORF">ENS59_05050</name>
</gene>
<dbReference type="PANTHER" id="PTHR21716">
    <property type="entry name" value="TRANSMEMBRANE PROTEIN"/>
    <property type="match status" value="1"/>
</dbReference>
<feature type="transmembrane region" description="Helical" evidence="6">
    <location>
        <begin position="156"/>
        <end position="175"/>
    </location>
</feature>
<dbReference type="PANTHER" id="PTHR21716:SF64">
    <property type="entry name" value="AI-2 TRANSPORT PROTEIN TQSA"/>
    <property type="match status" value="1"/>
</dbReference>
<dbReference type="GO" id="GO:0055085">
    <property type="term" value="P:transmembrane transport"/>
    <property type="evidence" value="ECO:0007669"/>
    <property type="project" value="TreeGrafter"/>
</dbReference>
<evidence type="ECO:0000256" key="6">
    <source>
        <dbReference type="SAM" id="Phobius"/>
    </source>
</evidence>
<keyword evidence="5 6" id="KW-0472">Membrane</keyword>
<keyword evidence="4 6" id="KW-1133">Transmembrane helix</keyword>
<comment type="subcellular location">
    <subcellularLocation>
        <location evidence="1">Membrane</location>
        <topology evidence="1">Multi-pass membrane protein</topology>
    </subcellularLocation>
</comment>
<dbReference type="AlphaFoldDB" id="A0A7C3IJF7"/>
<evidence type="ECO:0000256" key="1">
    <source>
        <dbReference type="ARBA" id="ARBA00004141"/>
    </source>
</evidence>
<organism evidence="7">
    <name type="scientific">Gracilinema caldarium</name>
    <dbReference type="NCBI Taxonomy" id="215591"/>
    <lineage>
        <taxon>Bacteria</taxon>
        <taxon>Pseudomonadati</taxon>
        <taxon>Spirochaetota</taxon>
        <taxon>Spirochaetia</taxon>
        <taxon>Spirochaetales</taxon>
        <taxon>Breznakiellaceae</taxon>
        <taxon>Gracilinema</taxon>
    </lineage>
</organism>
<feature type="transmembrane region" description="Helical" evidence="6">
    <location>
        <begin position="275"/>
        <end position="295"/>
    </location>
</feature>
<sequence>MYHTLVMNDRFKRFNSGRANFFLVAFIALVLAGAVLKITATVVLPFIIAILLAFILDPIVGALEKLHIPRALAIIIIIISIGLVLYLTGLILFSSGKTILSQYPRYEKRFLEIYSWIAGLFGLPYDEHSTFIENIWGQLGVRNQIRDYTLSFTNGFIDFLKSLVMVLLFMVFLLLESAHLEEKIAIAFENRFSGKIRSIVDAIVLQVSRYLTIKFFVSLATGILAALGLALLGVDFWLIWGIISFIMNFIPTIGSIAASAGVTLFALLQFWPHGWPVAGAFAVMLLVNFIIGNVLEPQIQGDNLGLSPFVVLVSLLAWGWLWGFAGLVLAVPMTVIVKIICEHIPILEPVAILIGSYKDFQKYKPKKANELLPQVDEPKLDEE</sequence>
<feature type="transmembrane region" description="Helical" evidence="6">
    <location>
        <begin position="245"/>
        <end position="268"/>
    </location>
</feature>
<evidence type="ECO:0000256" key="3">
    <source>
        <dbReference type="ARBA" id="ARBA00022692"/>
    </source>
</evidence>
<accession>A0A7C3IJF7</accession>
<reference evidence="7" key="1">
    <citation type="journal article" date="2020" name="mSystems">
        <title>Genome- and Community-Level Interaction Insights into Carbon Utilization and Element Cycling Functions of Hydrothermarchaeota in Hydrothermal Sediment.</title>
        <authorList>
            <person name="Zhou Z."/>
            <person name="Liu Y."/>
            <person name="Xu W."/>
            <person name="Pan J."/>
            <person name="Luo Z.H."/>
            <person name="Li M."/>
        </authorList>
    </citation>
    <scope>NUCLEOTIDE SEQUENCE [LARGE SCALE GENOMIC DNA]</scope>
    <source>
        <strain evidence="7">SpSt-503</strain>
    </source>
</reference>
<evidence type="ECO:0000256" key="5">
    <source>
        <dbReference type="ARBA" id="ARBA00023136"/>
    </source>
</evidence>
<dbReference type="GO" id="GO:0016020">
    <property type="term" value="C:membrane"/>
    <property type="evidence" value="ECO:0007669"/>
    <property type="project" value="UniProtKB-SubCell"/>
</dbReference>
<dbReference type="EMBL" id="DSVL01000152">
    <property type="protein sequence ID" value="HFH28865.1"/>
    <property type="molecule type" value="Genomic_DNA"/>
</dbReference>
<dbReference type="Pfam" id="PF01594">
    <property type="entry name" value="AI-2E_transport"/>
    <property type="match status" value="1"/>
</dbReference>
<keyword evidence="3 6" id="KW-0812">Transmembrane</keyword>
<proteinExistence type="inferred from homology"/>